<dbReference type="AlphaFoldDB" id="W7XEE7"/>
<keyword evidence="3" id="KW-1185">Reference proteome</keyword>
<evidence type="ECO:0000313" key="3">
    <source>
        <dbReference type="Proteomes" id="UP000009168"/>
    </source>
</evidence>
<sequence length="128" mass="15556">MKQQEINQFTVNEKMSQIYKSRKKTHNQNKKKKNKSSKKLINQLKELVISFQIHFYIKKYLNLKQINCFYLRQSSKFKRLVHFPKAEPKLDASLSPILFSLFIKRRKNIMLNSQFERKNEEKIGNYKK</sequence>
<dbReference type="KEGG" id="tet:TTHERM_002653448"/>
<reference evidence="3" key="1">
    <citation type="journal article" date="2006" name="PLoS Biol.">
        <title>Macronuclear genome sequence of the ciliate Tetrahymena thermophila, a model eukaryote.</title>
        <authorList>
            <person name="Eisen J.A."/>
            <person name="Coyne R.S."/>
            <person name="Wu M."/>
            <person name="Wu D."/>
            <person name="Thiagarajan M."/>
            <person name="Wortman J.R."/>
            <person name="Badger J.H."/>
            <person name="Ren Q."/>
            <person name="Amedeo P."/>
            <person name="Jones K.M."/>
            <person name="Tallon L.J."/>
            <person name="Delcher A.L."/>
            <person name="Salzberg S.L."/>
            <person name="Silva J.C."/>
            <person name="Haas B.J."/>
            <person name="Majoros W.H."/>
            <person name="Farzad M."/>
            <person name="Carlton J.M."/>
            <person name="Smith R.K. Jr."/>
            <person name="Garg J."/>
            <person name="Pearlman R.E."/>
            <person name="Karrer K.M."/>
            <person name="Sun L."/>
            <person name="Manning G."/>
            <person name="Elde N.C."/>
            <person name="Turkewitz A.P."/>
            <person name="Asai D.J."/>
            <person name="Wilkes D.E."/>
            <person name="Wang Y."/>
            <person name="Cai H."/>
            <person name="Collins K."/>
            <person name="Stewart B.A."/>
            <person name="Lee S.R."/>
            <person name="Wilamowska K."/>
            <person name="Weinberg Z."/>
            <person name="Ruzzo W.L."/>
            <person name="Wloga D."/>
            <person name="Gaertig J."/>
            <person name="Frankel J."/>
            <person name="Tsao C.-C."/>
            <person name="Gorovsky M.A."/>
            <person name="Keeling P.J."/>
            <person name="Waller R.F."/>
            <person name="Patron N.J."/>
            <person name="Cherry J.M."/>
            <person name="Stover N.A."/>
            <person name="Krieger C.J."/>
            <person name="del Toro C."/>
            <person name="Ryder H.F."/>
            <person name="Williamson S.C."/>
            <person name="Barbeau R.A."/>
            <person name="Hamilton E.P."/>
            <person name="Orias E."/>
        </authorList>
    </citation>
    <scope>NUCLEOTIDE SEQUENCE [LARGE SCALE GENOMIC DNA]</scope>
    <source>
        <strain evidence="3">SB210</strain>
    </source>
</reference>
<protein>
    <submittedName>
        <fullName evidence="2">Uncharacterized protein</fullName>
    </submittedName>
</protein>
<dbReference type="InParanoid" id="W7XEE7"/>
<name>W7XEE7_TETTS</name>
<feature type="compositionally biased region" description="Basic residues" evidence="1">
    <location>
        <begin position="20"/>
        <end position="37"/>
    </location>
</feature>
<feature type="region of interest" description="Disordered" evidence="1">
    <location>
        <begin position="17"/>
        <end position="37"/>
    </location>
</feature>
<gene>
    <name evidence="2" type="ORF">TTHERM_002653448</name>
</gene>
<dbReference type="EMBL" id="GG662283">
    <property type="protein sequence ID" value="EWS71259.1"/>
    <property type="molecule type" value="Genomic_DNA"/>
</dbReference>
<dbReference type="Proteomes" id="UP000009168">
    <property type="component" value="Unassembled WGS sequence"/>
</dbReference>
<accession>W7XEE7</accession>
<evidence type="ECO:0000256" key="1">
    <source>
        <dbReference type="SAM" id="MobiDB-lite"/>
    </source>
</evidence>
<dbReference type="RefSeq" id="XP_012656203.1">
    <property type="nucleotide sequence ID" value="XM_012800749.1"/>
</dbReference>
<organism evidence="2 3">
    <name type="scientific">Tetrahymena thermophila (strain SB210)</name>
    <dbReference type="NCBI Taxonomy" id="312017"/>
    <lineage>
        <taxon>Eukaryota</taxon>
        <taxon>Sar</taxon>
        <taxon>Alveolata</taxon>
        <taxon>Ciliophora</taxon>
        <taxon>Intramacronucleata</taxon>
        <taxon>Oligohymenophorea</taxon>
        <taxon>Hymenostomatida</taxon>
        <taxon>Tetrahymenina</taxon>
        <taxon>Tetrahymenidae</taxon>
        <taxon>Tetrahymena</taxon>
    </lineage>
</organism>
<evidence type="ECO:0000313" key="2">
    <source>
        <dbReference type="EMBL" id="EWS71259.1"/>
    </source>
</evidence>
<dbReference type="GeneID" id="24442668"/>
<proteinExistence type="predicted"/>